<dbReference type="AlphaFoldDB" id="A0A1G1V8A8"/>
<accession>A0A1G1V8A8</accession>
<dbReference type="Pfam" id="PF00121">
    <property type="entry name" value="TIM"/>
    <property type="match status" value="1"/>
</dbReference>
<dbReference type="InterPro" id="IPR035990">
    <property type="entry name" value="TIM_sf"/>
</dbReference>
<protein>
    <recommendedName>
        <fullName evidence="4">Triosephosphate isomerase</fullName>
    </recommendedName>
</protein>
<keyword evidence="1" id="KW-0413">Isomerase</keyword>
<dbReference type="STRING" id="1797516.A3D26_01050"/>
<evidence type="ECO:0008006" key="4">
    <source>
        <dbReference type="Google" id="ProtNLM"/>
    </source>
</evidence>
<dbReference type="NCBIfam" id="NF003302">
    <property type="entry name" value="PRK04302.1"/>
    <property type="match status" value="1"/>
</dbReference>
<proteinExistence type="predicted"/>
<gene>
    <name evidence="2" type="ORF">A3D26_01050</name>
</gene>
<evidence type="ECO:0000313" key="3">
    <source>
        <dbReference type="Proteomes" id="UP000178319"/>
    </source>
</evidence>
<comment type="caution">
    <text evidence="2">The sequence shown here is derived from an EMBL/GenBank/DDBJ whole genome shotgun (WGS) entry which is preliminary data.</text>
</comment>
<evidence type="ECO:0000313" key="2">
    <source>
        <dbReference type="EMBL" id="OGY11684.1"/>
    </source>
</evidence>
<dbReference type="EMBL" id="MHBZ01000013">
    <property type="protein sequence ID" value="OGY11684.1"/>
    <property type="molecule type" value="Genomic_DNA"/>
</dbReference>
<reference evidence="2 3" key="1">
    <citation type="journal article" date="2016" name="Nat. Commun.">
        <title>Thousands of microbial genomes shed light on interconnected biogeochemical processes in an aquifer system.</title>
        <authorList>
            <person name="Anantharaman K."/>
            <person name="Brown C.T."/>
            <person name="Hug L.A."/>
            <person name="Sharon I."/>
            <person name="Castelle C.J."/>
            <person name="Probst A.J."/>
            <person name="Thomas B.C."/>
            <person name="Singh A."/>
            <person name="Wilkins M.J."/>
            <person name="Karaoz U."/>
            <person name="Brodie E.L."/>
            <person name="Williams K.H."/>
            <person name="Hubbard S.S."/>
            <person name="Banfield J.F."/>
        </authorList>
    </citation>
    <scope>NUCLEOTIDE SEQUENCE [LARGE SCALE GENOMIC DNA]</scope>
</reference>
<dbReference type="InterPro" id="IPR013785">
    <property type="entry name" value="Aldolase_TIM"/>
</dbReference>
<organism evidence="2 3">
    <name type="scientific">Candidatus Blackburnbacteria bacterium RIFCSPHIGHO2_02_FULL_44_20</name>
    <dbReference type="NCBI Taxonomy" id="1797516"/>
    <lineage>
        <taxon>Bacteria</taxon>
        <taxon>Candidatus Blackburniibacteriota</taxon>
    </lineage>
</organism>
<dbReference type="PROSITE" id="PS51440">
    <property type="entry name" value="TIM_2"/>
    <property type="match status" value="1"/>
</dbReference>
<dbReference type="GO" id="GO:0004807">
    <property type="term" value="F:triose-phosphate isomerase activity"/>
    <property type="evidence" value="ECO:0007669"/>
    <property type="project" value="InterPro"/>
</dbReference>
<dbReference type="InterPro" id="IPR000652">
    <property type="entry name" value="Triosephosphate_isomerase"/>
</dbReference>
<dbReference type="Proteomes" id="UP000178319">
    <property type="component" value="Unassembled WGS sequence"/>
</dbReference>
<dbReference type="Gene3D" id="3.20.20.70">
    <property type="entry name" value="Aldolase class I"/>
    <property type="match status" value="1"/>
</dbReference>
<evidence type="ECO:0000256" key="1">
    <source>
        <dbReference type="ARBA" id="ARBA00023235"/>
    </source>
</evidence>
<dbReference type="SUPFAM" id="SSF51351">
    <property type="entry name" value="Triosephosphate isomerase (TIM)"/>
    <property type="match status" value="1"/>
</dbReference>
<name>A0A1G1V8A8_9BACT</name>
<sequence>MIFVNFKTYKEGTGSRAVDLVQHIVRAQKDSGVPIIPVVQVVDARLCVNTSGYSVWVQHLDFQEAGRSTGWSIPEAIAETGVVGAFLNHSEHKYADFADLKKVADRCRSMGIETLIFAKDLEELREVVKLKSSYVAFEPPELIASKESSVASARPDLISEAAKICKEARLQLIVGAGIKSKQDVEVSLKIGAMGVAVSSAVVLSEDPYKVLMDLAGGFG</sequence>